<reference evidence="1" key="1">
    <citation type="submission" date="2024-02" db="EMBL/GenBank/DDBJ databases">
        <authorList>
            <consortium name="ELIXIR-Norway"/>
            <consortium name="Elixir Norway"/>
        </authorList>
    </citation>
    <scope>NUCLEOTIDE SEQUENCE</scope>
</reference>
<protein>
    <submittedName>
        <fullName evidence="1">Uncharacterized protein</fullName>
    </submittedName>
</protein>
<gene>
    <name evidence="1" type="ORF">CSSPTR1EN2_LOCUS23642</name>
</gene>
<sequence>MATHKSACITVKGSRRGRGGGCCKKREQETSTSCFHEGNNSLHVIMVAGEPSRDLIWQSSYCISWASVSQTLCSLPVLAGNVWIHHHKPCSQHLDMIRILEFISTF</sequence>
<organism evidence="1 2">
    <name type="scientific">Sphagnum troendelagicum</name>
    <dbReference type="NCBI Taxonomy" id="128251"/>
    <lineage>
        <taxon>Eukaryota</taxon>
        <taxon>Viridiplantae</taxon>
        <taxon>Streptophyta</taxon>
        <taxon>Embryophyta</taxon>
        <taxon>Bryophyta</taxon>
        <taxon>Sphagnophytina</taxon>
        <taxon>Sphagnopsida</taxon>
        <taxon>Sphagnales</taxon>
        <taxon>Sphagnaceae</taxon>
        <taxon>Sphagnum</taxon>
    </lineage>
</organism>
<name>A0ABP0V8G9_9BRYO</name>
<keyword evidence="2" id="KW-1185">Reference proteome</keyword>
<evidence type="ECO:0000313" key="2">
    <source>
        <dbReference type="Proteomes" id="UP001497512"/>
    </source>
</evidence>
<dbReference type="Proteomes" id="UP001497512">
    <property type="component" value="Chromosome 9"/>
</dbReference>
<accession>A0ABP0V8G9</accession>
<proteinExistence type="predicted"/>
<evidence type="ECO:0000313" key="1">
    <source>
        <dbReference type="EMBL" id="CAK9237316.1"/>
    </source>
</evidence>
<dbReference type="EMBL" id="OZ019901">
    <property type="protein sequence ID" value="CAK9237316.1"/>
    <property type="molecule type" value="Genomic_DNA"/>
</dbReference>